<evidence type="ECO:0000313" key="2">
    <source>
        <dbReference type="EMBL" id="KAJ2930431.1"/>
    </source>
</evidence>
<dbReference type="Proteomes" id="UP001140091">
    <property type="component" value="Unassembled WGS sequence"/>
</dbReference>
<feature type="transmembrane region" description="Helical" evidence="1">
    <location>
        <begin position="81"/>
        <end position="102"/>
    </location>
</feature>
<evidence type="ECO:0000256" key="1">
    <source>
        <dbReference type="SAM" id="Phobius"/>
    </source>
</evidence>
<gene>
    <name evidence="2" type="ORF">H1R20_g6669</name>
</gene>
<accession>A0A9W8J763</accession>
<keyword evidence="1" id="KW-1133">Transmembrane helix</keyword>
<feature type="non-terminal residue" evidence="2">
    <location>
        <position position="1"/>
    </location>
</feature>
<organism evidence="2 3">
    <name type="scientific">Candolleomyces eurysporus</name>
    <dbReference type="NCBI Taxonomy" id="2828524"/>
    <lineage>
        <taxon>Eukaryota</taxon>
        <taxon>Fungi</taxon>
        <taxon>Dikarya</taxon>
        <taxon>Basidiomycota</taxon>
        <taxon>Agaricomycotina</taxon>
        <taxon>Agaricomycetes</taxon>
        <taxon>Agaricomycetidae</taxon>
        <taxon>Agaricales</taxon>
        <taxon>Agaricineae</taxon>
        <taxon>Psathyrellaceae</taxon>
        <taxon>Candolleomyces</taxon>
    </lineage>
</organism>
<comment type="caution">
    <text evidence="2">The sequence shown here is derived from an EMBL/GenBank/DDBJ whole genome shotgun (WGS) entry which is preliminary data.</text>
</comment>
<name>A0A9W8J763_9AGAR</name>
<sequence length="103" mass="11322">MNGSTLNTEFIAKLVNVLLFGVSVPLPKGFFLTLQTVFSIHHSYGLFVLKFDQPNLLKQLIALGPVAYDSSKEKAQIFRSIATLMCIVAFAHFGTGLAQVTYL</sequence>
<protein>
    <submittedName>
        <fullName evidence="2">Uncharacterized protein</fullName>
    </submittedName>
</protein>
<evidence type="ECO:0000313" key="3">
    <source>
        <dbReference type="Proteomes" id="UP001140091"/>
    </source>
</evidence>
<dbReference type="EMBL" id="JANBPK010000842">
    <property type="protein sequence ID" value="KAJ2930431.1"/>
    <property type="molecule type" value="Genomic_DNA"/>
</dbReference>
<proteinExistence type="predicted"/>
<keyword evidence="1" id="KW-0472">Membrane</keyword>
<reference evidence="2" key="1">
    <citation type="submission" date="2022-06" db="EMBL/GenBank/DDBJ databases">
        <title>Genome Sequence of Candolleomyces eurysporus.</title>
        <authorList>
            <person name="Buettner E."/>
        </authorList>
    </citation>
    <scope>NUCLEOTIDE SEQUENCE</scope>
    <source>
        <strain evidence="2">VTCC 930004</strain>
    </source>
</reference>
<keyword evidence="3" id="KW-1185">Reference proteome</keyword>
<dbReference type="AlphaFoldDB" id="A0A9W8J763"/>
<keyword evidence="1" id="KW-0812">Transmembrane</keyword>